<dbReference type="Pfam" id="PF04341">
    <property type="entry name" value="DUF485"/>
    <property type="match status" value="1"/>
</dbReference>
<dbReference type="STRING" id="142842.SAMN02745118_00304"/>
<evidence type="ECO:0000256" key="1">
    <source>
        <dbReference type="SAM" id="Phobius"/>
    </source>
</evidence>
<dbReference type="EMBL" id="FUWM01000004">
    <property type="protein sequence ID" value="SJZ32266.1"/>
    <property type="molecule type" value="Genomic_DNA"/>
</dbReference>
<name>A0A1T4JQ10_9FIRM</name>
<sequence length="116" mass="13640">MANSEKNDMYGKVITKDDLEERPKVDKLIKKQWNLSFSLSFIVLFISFMIPVLNKYAPSFMATKVLGFNLYYFVTAFAIYPFVWAITIYYTKKSIRMEKEELVEVLERGKDLEEGL</sequence>
<protein>
    <submittedName>
        <fullName evidence="2">Uncharacterized membrane protein, DUF485 family</fullName>
    </submittedName>
</protein>
<evidence type="ECO:0000313" key="3">
    <source>
        <dbReference type="Proteomes" id="UP000190625"/>
    </source>
</evidence>
<organism evidence="2 3">
    <name type="scientific">Selenihalanaerobacter shriftii</name>
    <dbReference type="NCBI Taxonomy" id="142842"/>
    <lineage>
        <taxon>Bacteria</taxon>
        <taxon>Bacillati</taxon>
        <taxon>Bacillota</taxon>
        <taxon>Clostridia</taxon>
        <taxon>Halanaerobiales</taxon>
        <taxon>Halobacteroidaceae</taxon>
        <taxon>Selenihalanaerobacter</taxon>
    </lineage>
</organism>
<feature type="transmembrane region" description="Helical" evidence="1">
    <location>
        <begin position="32"/>
        <end position="50"/>
    </location>
</feature>
<dbReference type="Proteomes" id="UP000190625">
    <property type="component" value="Unassembled WGS sequence"/>
</dbReference>
<evidence type="ECO:0000313" key="2">
    <source>
        <dbReference type="EMBL" id="SJZ32266.1"/>
    </source>
</evidence>
<keyword evidence="1" id="KW-0812">Transmembrane</keyword>
<gene>
    <name evidence="2" type="ORF">SAMN02745118_00304</name>
</gene>
<keyword evidence="1" id="KW-1133">Transmembrane helix</keyword>
<dbReference type="AlphaFoldDB" id="A0A1T4JQ10"/>
<feature type="transmembrane region" description="Helical" evidence="1">
    <location>
        <begin position="70"/>
        <end position="90"/>
    </location>
</feature>
<reference evidence="3" key="1">
    <citation type="submission" date="2017-02" db="EMBL/GenBank/DDBJ databases">
        <authorList>
            <person name="Varghese N."/>
            <person name="Submissions S."/>
        </authorList>
    </citation>
    <scope>NUCLEOTIDE SEQUENCE [LARGE SCALE GENOMIC DNA]</scope>
    <source>
        <strain evidence="3">ATCC BAA-73</strain>
    </source>
</reference>
<dbReference type="RefSeq" id="WP_078808835.1">
    <property type="nucleotide sequence ID" value="NZ_FUWM01000004.1"/>
</dbReference>
<keyword evidence="3" id="KW-1185">Reference proteome</keyword>
<proteinExistence type="predicted"/>
<dbReference type="InterPro" id="IPR007436">
    <property type="entry name" value="DUF485"/>
</dbReference>
<accession>A0A1T4JQ10</accession>
<keyword evidence="1" id="KW-0472">Membrane</keyword>